<dbReference type="PROSITE" id="PS51117">
    <property type="entry name" value="LAMININ_NTER"/>
    <property type="match status" value="1"/>
</dbReference>
<feature type="domain" description="Laminin EGF-like" evidence="13">
    <location>
        <begin position="325"/>
        <end position="380"/>
    </location>
</feature>
<feature type="non-terminal residue" evidence="16">
    <location>
        <position position="1370"/>
    </location>
</feature>
<feature type="domain" description="Laminin N-terminal" evidence="15">
    <location>
        <begin position="32"/>
        <end position="268"/>
    </location>
</feature>
<feature type="signal peptide" evidence="12">
    <location>
        <begin position="1"/>
        <end position="21"/>
    </location>
</feature>
<dbReference type="PROSITE" id="PS51115">
    <property type="entry name" value="LAMININ_IVA"/>
    <property type="match status" value="1"/>
</dbReference>
<keyword evidence="6" id="KW-0084">Basement membrane</keyword>
<comment type="function">
    <text evidence="1">Binding to cells via a high affinity receptor, laminin is thought to mediate the attachment, migration and organization of cells into tissues during embryonic development by interacting with other extracellular matrix components.</text>
</comment>
<dbReference type="SUPFAM" id="SSF57196">
    <property type="entry name" value="EGF/Laminin"/>
    <property type="match status" value="8"/>
</dbReference>
<accession>A0A8X7XKF9</accession>
<protein>
    <submittedName>
        <fullName evidence="16">LAMC3 protein</fullName>
    </submittedName>
</protein>
<dbReference type="GO" id="GO:0005604">
    <property type="term" value="C:basement membrane"/>
    <property type="evidence" value="ECO:0007669"/>
    <property type="project" value="UniProtKB-SubCell"/>
</dbReference>
<keyword evidence="5" id="KW-0677">Repeat</keyword>
<dbReference type="EMBL" id="JAATIS010000147">
    <property type="protein sequence ID" value="KAG2470003.1"/>
    <property type="molecule type" value="Genomic_DNA"/>
</dbReference>
<evidence type="ECO:0000256" key="3">
    <source>
        <dbReference type="ARBA" id="ARBA00022525"/>
    </source>
</evidence>
<dbReference type="SMART" id="SM00281">
    <property type="entry name" value="LamB"/>
    <property type="match status" value="1"/>
</dbReference>
<keyword evidence="4 12" id="KW-0732">Signal</keyword>
<evidence type="ECO:0000256" key="12">
    <source>
        <dbReference type="SAM" id="SignalP"/>
    </source>
</evidence>
<evidence type="ECO:0000256" key="6">
    <source>
        <dbReference type="ARBA" id="ARBA00022869"/>
    </source>
</evidence>
<feature type="coiled-coil region" evidence="11">
    <location>
        <begin position="1271"/>
        <end position="1305"/>
    </location>
</feature>
<feature type="disulfide bond" evidence="10">
    <location>
        <begin position="797"/>
        <end position="806"/>
    </location>
</feature>
<feature type="disulfide bond" evidence="10">
    <location>
        <begin position="413"/>
        <end position="427"/>
    </location>
</feature>
<dbReference type="FunFam" id="2.10.25.10:FF:000067">
    <property type="entry name" value="Laminin subunit gamma 1"/>
    <property type="match status" value="1"/>
</dbReference>
<dbReference type="PROSITE" id="PS50027">
    <property type="entry name" value="EGF_LAM_2"/>
    <property type="match status" value="7"/>
</dbReference>
<name>A0A8X7XKF9_POLSE</name>
<feature type="chain" id="PRO_5036494042" evidence="12">
    <location>
        <begin position="22"/>
        <end position="1370"/>
    </location>
</feature>
<keyword evidence="8" id="KW-0325">Glycoprotein</keyword>
<evidence type="ECO:0000256" key="8">
    <source>
        <dbReference type="ARBA" id="ARBA00023180"/>
    </source>
</evidence>
<dbReference type="FunFam" id="2.10.25.10:FF:000094">
    <property type="entry name" value="Laminin subunit alpha-2"/>
    <property type="match status" value="1"/>
</dbReference>
<comment type="subcellular location">
    <subcellularLocation>
        <location evidence="2">Secreted</location>
        <location evidence="2">Extracellular space</location>
        <location evidence="2">Extracellular matrix</location>
        <location evidence="2">Basement membrane</location>
    </subcellularLocation>
</comment>
<evidence type="ECO:0000259" key="14">
    <source>
        <dbReference type="PROSITE" id="PS51115"/>
    </source>
</evidence>
<dbReference type="InterPro" id="IPR000742">
    <property type="entry name" value="EGF"/>
</dbReference>
<feature type="domain" description="Laminin IV type A" evidence="14">
    <location>
        <begin position="471"/>
        <end position="635"/>
    </location>
</feature>
<dbReference type="Gene3D" id="2.170.300.10">
    <property type="entry name" value="Tie2 ligand-binding domain superfamily"/>
    <property type="match status" value="1"/>
</dbReference>
<feature type="disulfide bond" evidence="10">
    <location>
        <begin position="925"/>
        <end position="937"/>
    </location>
</feature>
<dbReference type="Proteomes" id="UP000886611">
    <property type="component" value="Unassembled WGS sequence"/>
</dbReference>
<keyword evidence="7 10" id="KW-1015">Disulfide bond</keyword>
<dbReference type="Pfam" id="PF00055">
    <property type="entry name" value="Laminin_N"/>
    <property type="match status" value="1"/>
</dbReference>
<comment type="caution">
    <text evidence="10">Lacks conserved residue(s) required for the propagation of feature annotation.</text>
</comment>
<dbReference type="GO" id="GO:0005576">
    <property type="term" value="C:extracellular region"/>
    <property type="evidence" value="ECO:0007669"/>
    <property type="project" value="UniProtKB-ARBA"/>
</dbReference>
<feature type="domain" description="Laminin EGF-like" evidence="13">
    <location>
        <begin position="381"/>
        <end position="429"/>
    </location>
</feature>
<dbReference type="SMART" id="SM00181">
    <property type="entry name" value="EGF"/>
    <property type="match status" value="7"/>
</dbReference>
<dbReference type="PANTHER" id="PTHR10574:SF240">
    <property type="entry name" value="LAMININ SUBUNIT GAMMA-3"/>
    <property type="match status" value="1"/>
</dbReference>
<feature type="disulfide bond" evidence="10">
    <location>
        <begin position="849"/>
        <end position="858"/>
    </location>
</feature>
<feature type="disulfide bond" evidence="10">
    <location>
        <begin position="945"/>
        <end position="954"/>
    </location>
</feature>
<dbReference type="Gene3D" id="2.60.120.260">
    <property type="entry name" value="Galactose-binding domain-like"/>
    <property type="match status" value="1"/>
</dbReference>
<comment type="caution">
    <text evidence="16">The sequence shown here is derived from an EMBL/GenBank/DDBJ whole genome shotgun (WGS) entry which is preliminary data.</text>
</comment>
<feature type="domain" description="Laminin EGF-like" evidence="13">
    <location>
        <begin position="773"/>
        <end position="825"/>
    </location>
</feature>
<gene>
    <name evidence="16" type="primary">Lamc3</name>
    <name evidence="16" type="ORF">GTO96_0023280</name>
</gene>
<dbReference type="PROSITE" id="PS01248">
    <property type="entry name" value="EGF_LAM_1"/>
    <property type="match status" value="2"/>
</dbReference>
<dbReference type="SMART" id="SM00180">
    <property type="entry name" value="EGF_Lam"/>
    <property type="match status" value="10"/>
</dbReference>
<dbReference type="InterPro" id="IPR000034">
    <property type="entry name" value="Laminin_IV"/>
</dbReference>
<dbReference type="InterPro" id="IPR008211">
    <property type="entry name" value="Laminin_N"/>
</dbReference>
<evidence type="ECO:0000256" key="10">
    <source>
        <dbReference type="PROSITE-ProRule" id="PRU00460"/>
    </source>
</evidence>
<feature type="non-terminal residue" evidence="16">
    <location>
        <position position="1"/>
    </location>
</feature>
<dbReference type="FunFam" id="2.10.25.10:FF:000051">
    <property type="entry name" value="Laminin subunit alpha 4"/>
    <property type="match status" value="1"/>
</dbReference>
<dbReference type="InterPro" id="IPR002049">
    <property type="entry name" value="LE_dom"/>
</dbReference>
<dbReference type="CDD" id="cd00055">
    <property type="entry name" value="EGF_Lam"/>
    <property type="match status" value="8"/>
</dbReference>
<dbReference type="InterPro" id="IPR056863">
    <property type="entry name" value="LMN_ATRN_NET-like_EGF"/>
</dbReference>
<feature type="disulfide bond" evidence="10">
    <location>
        <begin position="879"/>
        <end position="896"/>
    </location>
</feature>
<feature type="domain" description="Laminin EGF-like" evidence="13">
    <location>
        <begin position="925"/>
        <end position="972"/>
    </location>
</feature>
<dbReference type="Pfam" id="PF24973">
    <property type="entry name" value="EGF_LMN_ATRN"/>
    <property type="match status" value="2"/>
</dbReference>
<feature type="domain" description="Laminin EGF-like" evidence="13">
    <location>
        <begin position="877"/>
        <end position="924"/>
    </location>
</feature>
<evidence type="ECO:0000259" key="13">
    <source>
        <dbReference type="PROSITE" id="PS50027"/>
    </source>
</evidence>
<keyword evidence="11" id="KW-0175">Coiled coil</keyword>
<dbReference type="FunFam" id="2.10.25.10:FF:000163">
    <property type="entry name" value="laminin subunit gamma-1"/>
    <property type="match status" value="1"/>
</dbReference>
<keyword evidence="6" id="KW-0272">Extracellular matrix</keyword>
<dbReference type="Pfam" id="PF00053">
    <property type="entry name" value="EGF_laminin"/>
    <property type="match status" value="7"/>
</dbReference>
<evidence type="ECO:0000256" key="11">
    <source>
        <dbReference type="SAM" id="Coils"/>
    </source>
</evidence>
<evidence type="ECO:0000256" key="2">
    <source>
        <dbReference type="ARBA" id="ARBA00004302"/>
    </source>
</evidence>
<evidence type="ECO:0000313" key="17">
    <source>
        <dbReference type="Proteomes" id="UP000886611"/>
    </source>
</evidence>
<feature type="disulfide bond" evidence="10">
    <location>
        <begin position="353"/>
        <end position="362"/>
    </location>
</feature>
<reference evidence="16 17" key="1">
    <citation type="journal article" date="2021" name="Cell">
        <title>Tracing the genetic footprints of vertebrate landing in non-teleost ray-finned fishes.</title>
        <authorList>
            <person name="Bi X."/>
            <person name="Wang K."/>
            <person name="Yang L."/>
            <person name="Pan H."/>
            <person name="Jiang H."/>
            <person name="Wei Q."/>
            <person name="Fang M."/>
            <person name="Yu H."/>
            <person name="Zhu C."/>
            <person name="Cai Y."/>
            <person name="He Y."/>
            <person name="Gan X."/>
            <person name="Zeng H."/>
            <person name="Yu D."/>
            <person name="Zhu Y."/>
            <person name="Jiang H."/>
            <person name="Qiu Q."/>
            <person name="Yang H."/>
            <person name="Zhang Y.E."/>
            <person name="Wang W."/>
            <person name="Zhu M."/>
            <person name="He S."/>
            <person name="Zhang G."/>
        </authorList>
    </citation>
    <scope>NUCLEOTIDE SEQUENCE [LARGE SCALE GENOMIC DNA]</scope>
    <source>
        <strain evidence="16">Bchr_013</strain>
    </source>
</reference>
<feature type="disulfide bond" evidence="10">
    <location>
        <begin position="898"/>
        <end position="907"/>
    </location>
</feature>
<feature type="disulfide bond" evidence="10">
    <location>
        <begin position="687"/>
        <end position="696"/>
    </location>
</feature>
<organism evidence="16 17">
    <name type="scientific">Polypterus senegalus</name>
    <name type="common">Senegal bichir</name>
    <dbReference type="NCBI Taxonomy" id="55291"/>
    <lineage>
        <taxon>Eukaryota</taxon>
        <taxon>Metazoa</taxon>
        <taxon>Chordata</taxon>
        <taxon>Craniata</taxon>
        <taxon>Vertebrata</taxon>
        <taxon>Euteleostomi</taxon>
        <taxon>Actinopterygii</taxon>
        <taxon>Polypteriformes</taxon>
        <taxon>Polypteridae</taxon>
        <taxon>Polypterus</taxon>
    </lineage>
</organism>
<feature type="domain" description="Laminin EGF-like" evidence="13">
    <location>
        <begin position="670"/>
        <end position="717"/>
    </location>
</feature>
<evidence type="ECO:0000313" key="16">
    <source>
        <dbReference type="EMBL" id="KAG2470003.1"/>
    </source>
</evidence>
<feature type="disulfide bond" evidence="10">
    <location>
        <begin position="401"/>
        <end position="410"/>
    </location>
</feature>
<feature type="disulfide bond" evidence="10">
    <location>
        <begin position="809"/>
        <end position="823"/>
    </location>
</feature>
<evidence type="ECO:0000256" key="5">
    <source>
        <dbReference type="ARBA" id="ARBA00022737"/>
    </source>
</evidence>
<feature type="disulfide bond" evidence="10">
    <location>
        <begin position="877"/>
        <end position="889"/>
    </location>
</feature>
<dbReference type="FunFam" id="2.60.120.260:FF:000018">
    <property type="entry name" value="Laminin subunit gamma 1"/>
    <property type="match status" value="1"/>
</dbReference>
<dbReference type="GO" id="GO:0009888">
    <property type="term" value="P:tissue development"/>
    <property type="evidence" value="ECO:0007669"/>
    <property type="project" value="TreeGrafter"/>
</dbReference>
<feature type="disulfide bond" evidence="10">
    <location>
        <begin position="381"/>
        <end position="393"/>
    </location>
</feature>
<dbReference type="GO" id="GO:0009887">
    <property type="term" value="P:animal organ morphogenesis"/>
    <property type="evidence" value="ECO:0007669"/>
    <property type="project" value="TreeGrafter"/>
</dbReference>
<dbReference type="PANTHER" id="PTHR10574">
    <property type="entry name" value="NETRIN/LAMININ-RELATED"/>
    <property type="match status" value="1"/>
</dbReference>
<dbReference type="FunFam" id="2.10.25.10:FF:000166">
    <property type="entry name" value="laminin subunit gamma-1"/>
    <property type="match status" value="1"/>
</dbReference>
<dbReference type="InterPro" id="IPR050440">
    <property type="entry name" value="Laminin/Netrin_ECM"/>
</dbReference>
<evidence type="ECO:0000256" key="7">
    <source>
        <dbReference type="ARBA" id="ARBA00023157"/>
    </source>
</evidence>
<dbReference type="FunFam" id="2.10.25.10:FF:000105">
    <property type="entry name" value="laminin subunit gamma-1"/>
    <property type="match status" value="2"/>
</dbReference>
<feature type="domain" description="Laminin EGF-like" evidence="13">
    <location>
        <begin position="826"/>
        <end position="876"/>
    </location>
</feature>
<dbReference type="FunFam" id="2.10.25.10:FF:000188">
    <property type="entry name" value="Laminin subunit gamma 2"/>
    <property type="match status" value="1"/>
</dbReference>
<evidence type="ECO:0000256" key="4">
    <source>
        <dbReference type="ARBA" id="ARBA00022729"/>
    </source>
</evidence>
<dbReference type="SMART" id="SM00136">
    <property type="entry name" value="LamNT"/>
    <property type="match status" value="1"/>
</dbReference>
<dbReference type="Pfam" id="PF00052">
    <property type="entry name" value="Laminin_B"/>
    <property type="match status" value="1"/>
</dbReference>
<evidence type="ECO:0000259" key="15">
    <source>
        <dbReference type="PROSITE" id="PS51117"/>
    </source>
</evidence>
<dbReference type="PRINTS" id="PR00011">
    <property type="entry name" value="EGFLAMININ"/>
</dbReference>
<dbReference type="Gene3D" id="2.10.25.10">
    <property type="entry name" value="Laminin"/>
    <property type="match status" value="8"/>
</dbReference>
<proteinExistence type="predicted"/>
<keyword evidence="3" id="KW-0964">Secreted</keyword>
<sequence>MVNAAFWQLQLLLLQLSAVLGGMESCVDERGHPQRCLPKFENAAFNKTLMASNTCGAPAEDYCRQTGPIRSCHRCDATEAALHHNATYLTDFHSDEDPTWWQSQSMFFGVQHPNSVNLTLHLGKSYEISYIRLKFHTSRPESFAIYKRTHDGGPWIPYQFYSASCLKTYGKSNRGFIQVGEDEQQATCTDEFSDISPLTGGNVAFSTLEGRPSAYNFDQSPVLQEWVTATDLLVSLNRLNTFGDEFFKDPKVLQAYYYAVSDFSVGGRCKCNGHASDCVLDERGWLVCDCQHNTAGVDCDKCQPFYHDRPWARATADSANECLACNCSGRSEECVFDAELYRSQGHGGRCLNCRDNTDGPNCERCRDGFYRTHPKDVCHPCNCSILGSTSLQCDSDGRCVCKANVTGEKCDRCQPGHHSLSASGCRCKPGTFNLDPENLAGCTECFCHGHSAICQSAPGYSVYRIASNFTEGADGWLSERADGSESLLVWNEGGLHLNTSGEDQPGFFKAPEKFLGDQQLSYGQPFSITFSGNGGHLIPRNVMLVIEGPAAMVTAHLPRPESVHSAGTFVFRLHEDEVGIQEAPLSSQGFRQILSNLTAIKISGTRGSNGSTWLSEVSLLSATPGHFPPALWVEECTCPQEYTGRLCEKCAPGYKREILNGGPSGLCVPCTCHQHGICHPDTGVCQCWDNTTGPACERCLDGFYGDPLAGKPSDCQLCPCPGQSSCAIIPVSGELVCTNCPLGQRGVRCQLCDDGFYGDPLGIHGVARPCQQCQCNGNVDPNAVGVCDHVGGGCLKCLHNTEGARCERCREGYYGNALHFYKCKPCNCSSAGSITLERGCHLETGQCPCLNLVAGRDCGQCEMGSFNLQPGIGCQRCNCSLIGSLSPACHPISGQCQCQPGVEGLKCTVCRRGFFSFSSRGCRACNCSPMGSVIMQCHNNGTCVCRQGFTGYKCDQCQVNFFNDRTTHQCEECPVCYGLVLHEADKLKGKLQRVERLLQTYECRHWRGFDERLLQGDSPQSNSLEDLLAVQDARDAFVQQFTSLQGAVVSVQTRLQMIHLKVNCSLGGSGRLCSSLAVVSRALGATQQELEKAVETLALLNSNMVPPEMPPAPLLFNFSFYFSHCSHRQTAESIELVARTALRTSNETFILLAETLEDNSSAECFRELSQRLLTMQAAKKNITNTIGDLQSAATSVHEEVQEKISNGLHNVTSRETEELPCPDHLRNETLELEELLQSKDELINQALLDIKPHADLLSTERHRHAQLSHRAQQAQGKAEGALLKVREVETEAQSLVKELQEMKKGWHQKKTQTKMAMKKVQVVKDKILADTTRKTRLVKRQLLITGGNSTAANVKAQGAQGTAVQAASVR</sequence>
<evidence type="ECO:0000256" key="9">
    <source>
        <dbReference type="ARBA" id="ARBA00023292"/>
    </source>
</evidence>
<keyword evidence="9 10" id="KW-0424">Laminin EGF-like domain</keyword>
<evidence type="ECO:0000256" key="1">
    <source>
        <dbReference type="ARBA" id="ARBA00002418"/>
    </source>
</evidence>
<keyword evidence="17" id="KW-1185">Reference proteome</keyword>